<dbReference type="Proteomes" id="UP001652409">
    <property type="component" value="Unassembled WGS sequence"/>
</dbReference>
<dbReference type="RefSeq" id="WP_158421339.1">
    <property type="nucleotide sequence ID" value="NZ_JAOQJL010000012.1"/>
</dbReference>
<dbReference type="SUPFAM" id="SSF143100">
    <property type="entry name" value="TTHA1013/TTHA0281-like"/>
    <property type="match status" value="1"/>
</dbReference>
<dbReference type="InterPro" id="IPR035069">
    <property type="entry name" value="TTHA1013/TTHA0281-like"/>
</dbReference>
<dbReference type="InterPro" id="IPR031807">
    <property type="entry name" value="HicB-like"/>
</dbReference>
<dbReference type="Gene3D" id="3.30.160.250">
    <property type="match status" value="1"/>
</dbReference>
<dbReference type="EMBL" id="JAOQJL010000012">
    <property type="protein sequence ID" value="MCU6765309.1"/>
    <property type="molecule type" value="Genomic_DNA"/>
</dbReference>
<sequence length="134" mass="15107">MAKYAYPAVFTPEESGRFSVNFPDLESCYTCGDDMKDALIMAEDALAFTLYDYEREGKAIPEPSVQDDITLEGKEFINYVACDTLEYRKLHNNRAVKKTLTIPEWLNESATSMGLNFSQVLQDALMEKVGAGRK</sequence>
<protein>
    <submittedName>
        <fullName evidence="2">Type II toxin-antitoxin system HicB family antitoxin</fullName>
    </submittedName>
</protein>
<proteinExistence type="predicted"/>
<reference evidence="2 3" key="1">
    <citation type="journal article" date="2021" name="ISME Commun">
        <title>Automated analysis of genomic sequences facilitates high-throughput and comprehensive description of bacteria.</title>
        <authorList>
            <person name="Hitch T.C.A."/>
        </authorList>
    </citation>
    <scope>NUCLEOTIDE SEQUENCE [LARGE SCALE GENOMIC DNA]</scope>
    <source>
        <strain evidence="2 3">Sanger_23</strain>
    </source>
</reference>
<feature type="domain" description="HicB-like antitoxin of toxin-antitoxin system" evidence="1">
    <location>
        <begin position="6"/>
        <end position="104"/>
    </location>
</feature>
<evidence type="ECO:0000313" key="2">
    <source>
        <dbReference type="EMBL" id="MCU6765309.1"/>
    </source>
</evidence>
<keyword evidence="3" id="KW-1185">Reference proteome</keyword>
<organism evidence="2 3">
    <name type="scientific">Blautia ammoniilytica</name>
    <dbReference type="NCBI Taxonomy" id="2981782"/>
    <lineage>
        <taxon>Bacteria</taxon>
        <taxon>Bacillati</taxon>
        <taxon>Bacillota</taxon>
        <taxon>Clostridia</taxon>
        <taxon>Lachnospirales</taxon>
        <taxon>Lachnospiraceae</taxon>
        <taxon>Blautia</taxon>
    </lineage>
</organism>
<accession>A0ABT2TST2</accession>
<comment type="caution">
    <text evidence="2">The sequence shown here is derived from an EMBL/GenBank/DDBJ whole genome shotgun (WGS) entry which is preliminary data.</text>
</comment>
<dbReference type="Pfam" id="PF15919">
    <property type="entry name" value="HicB_lk_antitox"/>
    <property type="match status" value="1"/>
</dbReference>
<evidence type="ECO:0000259" key="1">
    <source>
        <dbReference type="Pfam" id="PF15919"/>
    </source>
</evidence>
<gene>
    <name evidence="2" type="ORF">OCV61_07760</name>
</gene>
<evidence type="ECO:0000313" key="3">
    <source>
        <dbReference type="Proteomes" id="UP001652409"/>
    </source>
</evidence>
<name>A0ABT2TST2_9FIRM</name>